<evidence type="ECO:0000259" key="1">
    <source>
        <dbReference type="PROSITE" id="PS50191"/>
    </source>
</evidence>
<dbReference type="AlphaFoldDB" id="A0A482VZI6"/>
<evidence type="ECO:0000313" key="3">
    <source>
        <dbReference type="Proteomes" id="UP000292052"/>
    </source>
</evidence>
<dbReference type="SUPFAM" id="SSF52087">
    <property type="entry name" value="CRAL/TRIO domain"/>
    <property type="match status" value="1"/>
</dbReference>
<dbReference type="Proteomes" id="UP000292052">
    <property type="component" value="Unassembled WGS sequence"/>
</dbReference>
<feature type="domain" description="CRAL-TRIO" evidence="1">
    <location>
        <begin position="65"/>
        <end position="249"/>
    </location>
</feature>
<dbReference type="SUPFAM" id="SSF46938">
    <property type="entry name" value="CRAL/TRIO N-terminal domain"/>
    <property type="match status" value="1"/>
</dbReference>
<dbReference type="EMBL" id="QDEB01049921">
    <property type="protein sequence ID" value="RZC37727.1"/>
    <property type="molecule type" value="Genomic_DNA"/>
</dbReference>
<dbReference type="InterPro" id="IPR001251">
    <property type="entry name" value="CRAL-TRIO_dom"/>
</dbReference>
<dbReference type="PRINTS" id="PR00180">
    <property type="entry name" value="CRETINALDHBP"/>
</dbReference>
<dbReference type="GO" id="GO:1902936">
    <property type="term" value="F:phosphatidylinositol bisphosphate binding"/>
    <property type="evidence" value="ECO:0007669"/>
    <property type="project" value="TreeGrafter"/>
</dbReference>
<gene>
    <name evidence="2" type="ORF">BDFB_011702</name>
</gene>
<dbReference type="GO" id="GO:0016020">
    <property type="term" value="C:membrane"/>
    <property type="evidence" value="ECO:0007669"/>
    <property type="project" value="TreeGrafter"/>
</dbReference>
<evidence type="ECO:0000313" key="2">
    <source>
        <dbReference type="EMBL" id="RZC37727.1"/>
    </source>
</evidence>
<accession>A0A482VZI6</accession>
<dbReference type="Pfam" id="PF00650">
    <property type="entry name" value="CRAL_TRIO"/>
    <property type="match status" value="1"/>
</dbReference>
<name>A0A482VZI6_ASBVE</name>
<dbReference type="CDD" id="cd00170">
    <property type="entry name" value="SEC14"/>
    <property type="match status" value="1"/>
</dbReference>
<dbReference type="PROSITE" id="PS50191">
    <property type="entry name" value="CRAL_TRIO"/>
    <property type="match status" value="1"/>
</dbReference>
<comment type="caution">
    <text evidence="2">The sequence shown here is derived from an EMBL/GenBank/DDBJ whole genome shotgun (WGS) entry which is preliminary data.</text>
</comment>
<dbReference type="OrthoDB" id="6575879at2759"/>
<reference evidence="2 3" key="1">
    <citation type="submission" date="2017-03" db="EMBL/GenBank/DDBJ databases">
        <title>Genome of the blue death feigning beetle - Asbolus verrucosus.</title>
        <authorList>
            <person name="Rider S.D."/>
        </authorList>
    </citation>
    <scope>NUCLEOTIDE SEQUENCE [LARGE SCALE GENOMIC DNA]</scope>
    <source>
        <strain evidence="2">Butters</strain>
        <tissue evidence="2">Head and leg muscle</tissue>
    </source>
</reference>
<keyword evidence="3" id="KW-1185">Reference proteome</keyword>
<dbReference type="PANTHER" id="PTHR10174:SF222">
    <property type="entry name" value="GH10083P-RELATED"/>
    <property type="match status" value="1"/>
</dbReference>
<dbReference type="PANTHER" id="PTHR10174">
    <property type="entry name" value="ALPHA-TOCOPHEROL TRANSFER PROTEIN-RELATED"/>
    <property type="match status" value="1"/>
</dbReference>
<organism evidence="2 3">
    <name type="scientific">Asbolus verrucosus</name>
    <name type="common">Desert ironclad beetle</name>
    <dbReference type="NCBI Taxonomy" id="1661398"/>
    <lineage>
        <taxon>Eukaryota</taxon>
        <taxon>Metazoa</taxon>
        <taxon>Ecdysozoa</taxon>
        <taxon>Arthropoda</taxon>
        <taxon>Hexapoda</taxon>
        <taxon>Insecta</taxon>
        <taxon>Pterygota</taxon>
        <taxon>Neoptera</taxon>
        <taxon>Endopterygota</taxon>
        <taxon>Coleoptera</taxon>
        <taxon>Polyphaga</taxon>
        <taxon>Cucujiformia</taxon>
        <taxon>Tenebrionidae</taxon>
        <taxon>Pimeliinae</taxon>
        <taxon>Asbolus</taxon>
    </lineage>
</organism>
<dbReference type="InterPro" id="IPR036865">
    <property type="entry name" value="CRAL-TRIO_dom_sf"/>
</dbReference>
<sequence>MSLFVVSESVRKRALEMYNRTEKLFRDDVETLKKWMKTQPHLPEIMDEAKIANFLILTKCSVEKAKRRIDMYYTIRRIIPDFYDDANPKLPHMQEHMDVCYCVLHPQLTEEMYRVFFIKVKLSNKCQPRLAAMQIYNASEIRLYQDCMVGEVLVIDMIDTSLEDVTRMTPTLLAKIYTIYKNVYSFRLKAVYVINSRPYVSLVMPIVKMLLKPKIYQRIYIHEDSEILHKLFSKDTLPRDYGGEGPSLDDLNGALKASFNEYQGRFDQLDKLRVDERLRPEKLNNDELLGFYGNFKKLDVD</sequence>
<protein>
    <submittedName>
        <fullName evidence="2">CRAL TRIO domain containing protein</fullName>
    </submittedName>
</protein>
<proteinExistence type="predicted"/>
<dbReference type="InterPro" id="IPR036273">
    <property type="entry name" value="CRAL/TRIO_N_dom_sf"/>
</dbReference>
<dbReference type="Gene3D" id="3.40.525.10">
    <property type="entry name" value="CRAL-TRIO lipid binding domain"/>
    <property type="match status" value="1"/>
</dbReference>